<sequence>MVKNADEPARRYVEDAYALVVDKNVPDDVKRRACPALFRFAIESAARQVYFTRRNVEGKQQHETEERWADTKGATACVALALRDATDADISGWKSWREWRGPAMAIATKGVHKGATVTKDDVANLRKTVADILEGN</sequence>
<proteinExistence type="predicted"/>
<name>K6WVL4_9ACTN</name>
<evidence type="ECO:0000313" key="2">
    <source>
        <dbReference type="Proteomes" id="UP000008363"/>
    </source>
</evidence>
<dbReference type="STRING" id="1108045.GORHZ_110_00110"/>
<comment type="caution">
    <text evidence="1">The sequence shown here is derived from an EMBL/GenBank/DDBJ whole genome shotgun (WGS) entry which is preliminary data.</text>
</comment>
<reference evidence="1 2" key="1">
    <citation type="submission" date="2012-08" db="EMBL/GenBank/DDBJ databases">
        <title>Whole genome shotgun sequence of Gordonia rhizosphera NBRC 16068.</title>
        <authorList>
            <person name="Takarada H."/>
            <person name="Isaki S."/>
            <person name="Hosoyama A."/>
            <person name="Tsuchikane K."/>
            <person name="Katsumata H."/>
            <person name="Baba S."/>
            <person name="Ohji S."/>
            <person name="Yamazaki S."/>
            <person name="Fujita N."/>
        </authorList>
    </citation>
    <scope>NUCLEOTIDE SEQUENCE [LARGE SCALE GENOMIC DNA]</scope>
    <source>
        <strain evidence="1 2">NBRC 16068</strain>
    </source>
</reference>
<evidence type="ECO:0000313" key="1">
    <source>
        <dbReference type="EMBL" id="GAB90599.1"/>
    </source>
</evidence>
<accession>K6WVL4</accession>
<dbReference type="RefSeq" id="WP_006333497.1">
    <property type="nucleotide sequence ID" value="NZ_BAHC01000110.1"/>
</dbReference>
<organism evidence="1 2">
    <name type="scientific">Gordonia rhizosphera NBRC 16068</name>
    <dbReference type="NCBI Taxonomy" id="1108045"/>
    <lineage>
        <taxon>Bacteria</taxon>
        <taxon>Bacillati</taxon>
        <taxon>Actinomycetota</taxon>
        <taxon>Actinomycetes</taxon>
        <taxon>Mycobacteriales</taxon>
        <taxon>Gordoniaceae</taxon>
        <taxon>Gordonia</taxon>
    </lineage>
</organism>
<gene>
    <name evidence="1" type="ORF">GORHZ_110_00110</name>
</gene>
<keyword evidence="2" id="KW-1185">Reference proteome</keyword>
<dbReference type="eggNOG" id="COG1196">
    <property type="taxonomic scope" value="Bacteria"/>
</dbReference>
<protein>
    <submittedName>
        <fullName evidence="1">Uncharacterized protein</fullName>
    </submittedName>
</protein>
<dbReference type="AlphaFoldDB" id="K6WVL4"/>
<dbReference type="Proteomes" id="UP000008363">
    <property type="component" value="Unassembled WGS sequence"/>
</dbReference>
<dbReference type="EMBL" id="BAHC01000110">
    <property type="protein sequence ID" value="GAB90599.1"/>
    <property type="molecule type" value="Genomic_DNA"/>
</dbReference>